<dbReference type="InterPro" id="IPR006047">
    <property type="entry name" value="GH13_cat_dom"/>
</dbReference>
<dbReference type="Gene3D" id="3.20.20.80">
    <property type="entry name" value="Glycosidases"/>
    <property type="match status" value="1"/>
</dbReference>
<feature type="domain" description="Glycosyl hydrolase family 13 catalytic" evidence="3">
    <location>
        <begin position="19"/>
        <end position="250"/>
    </location>
</feature>
<sequence>MSFETPAQQPWWRDAVIYQIYPRSFADANGDGIGDLAGIASRLEHVAALGIDAVWLSPFYRSPQRDAGYDVEDYTDVDPLFGTLDDFDGMLARAHELGLRVIIDIVPNHCSDQHEWFKAAVAAGPGSRERERFIFRAGRGEHGEEPPNNWPSIFGGSAWTRLPDGEWYLHIFDSSQPDFNWENPEVGDMFERVLRFWLDRGVDGFRVDVAHGCMKPEGLPDMDVSAVSVGEMDPPYFGDERTHEIYRRWRRIF</sequence>
<evidence type="ECO:0000313" key="5">
    <source>
        <dbReference type="Proteomes" id="UP000824005"/>
    </source>
</evidence>
<comment type="caution">
    <text evidence="4">The sequence shown here is derived from an EMBL/GenBank/DDBJ whole genome shotgun (WGS) entry which is preliminary data.</text>
</comment>
<protein>
    <submittedName>
        <fullName evidence="4">Alpha-amylase</fullName>
    </submittedName>
</protein>
<dbReference type="Gene3D" id="3.90.400.10">
    <property type="entry name" value="Oligo-1,6-glucosidase, Domain 2"/>
    <property type="match status" value="1"/>
</dbReference>
<dbReference type="InterPro" id="IPR017853">
    <property type="entry name" value="GH"/>
</dbReference>
<dbReference type="FunFam" id="3.90.400.10:FF:000001">
    <property type="entry name" value="Maltase A3, isoform A"/>
    <property type="match status" value="1"/>
</dbReference>
<dbReference type="GO" id="GO:0004556">
    <property type="term" value="F:alpha-amylase activity"/>
    <property type="evidence" value="ECO:0007669"/>
    <property type="project" value="TreeGrafter"/>
</dbReference>
<dbReference type="PANTHER" id="PTHR10357">
    <property type="entry name" value="ALPHA-AMYLASE FAMILY MEMBER"/>
    <property type="match status" value="1"/>
</dbReference>
<keyword evidence="2" id="KW-0325">Glycoprotein</keyword>
<dbReference type="EMBL" id="DXDC01000226">
    <property type="protein sequence ID" value="HIY66155.1"/>
    <property type="molecule type" value="Genomic_DNA"/>
</dbReference>
<feature type="non-terminal residue" evidence="4">
    <location>
        <position position="253"/>
    </location>
</feature>
<proteinExistence type="inferred from homology"/>
<reference evidence="4" key="1">
    <citation type="journal article" date="2021" name="PeerJ">
        <title>Extensive microbial diversity within the chicken gut microbiome revealed by metagenomics and culture.</title>
        <authorList>
            <person name="Gilroy R."/>
            <person name="Ravi A."/>
            <person name="Getino M."/>
            <person name="Pursley I."/>
            <person name="Horton D.L."/>
            <person name="Alikhan N.F."/>
            <person name="Baker D."/>
            <person name="Gharbi K."/>
            <person name="Hall N."/>
            <person name="Watson M."/>
            <person name="Adriaenssens E.M."/>
            <person name="Foster-Nyarko E."/>
            <person name="Jarju S."/>
            <person name="Secka A."/>
            <person name="Antonio M."/>
            <person name="Oren A."/>
            <person name="Chaudhuri R.R."/>
            <person name="La Ragione R."/>
            <person name="Hildebrand F."/>
            <person name="Pallen M.J."/>
        </authorList>
    </citation>
    <scope>NUCLEOTIDE SEQUENCE</scope>
    <source>
        <strain evidence="4">ChiGjej1B1-98</strain>
    </source>
</reference>
<accession>A0A9D2CA83</accession>
<evidence type="ECO:0000256" key="2">
    <source>
        <dbReference type="ARBA" id="ARBA00023180"/>
    </source>
</evidence>
<dbReference type="PANTHER" id="PTHR10357:SF179">
    <property type="entry name" value="NEUTRAL AND BASIC AMINO ACID TRANSPORT PROTEIN RBAT"/>
    <property type="match status" value="1"/>
</dbReference>
<dbReference type="GO" id="GO:0009313">
    <property type="term" value="P:oligosaccharide catabolic process"/>
    <property type="evidence" value="ECO:0007669"/>
    <property type="project" value="TreeGrafter"/>
</dbReference>
<organism evidence="4 5">
    <name type="scientific">Candidatus Agrococcus pullicola</name>
    <dbReference type="NCBI Taxonomy" id="2838429"/>
    <lineage>
        <taxon>Bacteria</taxon>
        <taxon>Bacillati</taxon>
        <taxon>Actinomycetota</taxon>
        <taxon>Actinomycetes</taxon>
        <taxon>Micrococcales</taxon>
        <taxon>Microbacteriaceae</taxon>
        <taxon>Agrococcus</taxon>
    </lineage>
</organism>
<name>A0A9D2CA83_9MICO</name>
<comment type="similarity">
    <text evidence="1">Belongs to the glycosyl hydrolase 13 family.</text>
</comment>
<gene>
    <name evidence="4" type="ORF">H9830_07760</name>
</gene>
<dbReference type="SUPFAM" id="SSF51445">
    <property type="entry name" value="(Trans)glycosidases"/>
    <property type="match status" value="1"/>
</dbReference>
<evidence type="ECO:0000313" key="4">
    <source>
        <dbReference type="EMBL" id="HIY66155.1"/>
    </source>
</evidence>
<evidence type="ECO:0000256" key="1">
    <source>
        <dbReference type="ARBA" id="ARBA00008061"/>
    </source>
</evidence>
<reference evidence="4" key="2">
    <citation type="submission" date="2021-04" db="EMBL/GenBank/DDBJ databases">
        <authorList>
            <person name="Gilroy R."/>
        </authorList>
    </citation>
    <scope>NUCLEOTIDE SEQUENCE</scope>
    <source>
        <strain evidence="4">ChiGjej1B1-98</strain>
    </source>
</reference>
<dbReference type="Proteomes" id="UP000824005">
    <property type="component" value="Unassembled WGS sequence"/>
</dbReference>
<dbReference type="InterPro" id="IPR045857">
    <property type="entry name" value="O16G_dom_2"/>
</dbReference>
<dbReference type="Pfam" id="PF00128">
    <property type="entry name" value="Alpha-amylase"/>
    <property type="match status" value="1"/>
</dbReference>
<dbReference type="AlphaFoldDB" id="A0A9D2CA83"/>
<evidence type="ECO:0000259" key="3">
    <source>
        <dbReference type="SMART" id="SM00642"/>
    </source>
</evidence>
<dbReference type="SMART" id="SM00642">
    <property type="entry name" value="Aamy"/>
    <property type="match status" value="1"/>
</dbReference>